<dbReference type="GO" id="GO:0005739">
    <property type="term" value="C:mitochondrion"/>
    <property type="evidence" value="ECO:0007669"/>
    <property type="project" value="UniProtKB-SubCell"/>
</dbReference>
<protein>
    <recommendedName>
        <fullName evidence="5">Mitochondrial group I intron splicing factor CCM1</fullName>
    </recommendedName>
</protein>
<dbReference type="InterPro" id="IPR011990">
    <property type="entry name" value="TPR-like_helical_dom_sf"/>
</dbReference>
<dbReference type="OrthoDB" id="185373at2759"/>
<sequence length="655" mass="76009">MLLYSGRKALLSRPVTLVVFRAYSQKESSPRLKQNLKRAVDGDSEVFEDAKPRSRTTRERKARAQKAQTMMDFGFVLRPYMKEYFSNVNNLLQSTPNYLEEREIVGAFLGLSSLKQLENGYTVGQIVDKNLEKKRPAYAMHLCRMAKTQGTVGMNRLLQYLCDTDDFKHVFKVYNNLKKWGVPPNERTYSILTHAGVNADCRTYRTNIKILLQIYKDAMAKATSNTSKAIYTNSTLVSLCRFSLPQNAYEFYMQIPSTGRFSRDEITYSTMLNLVARQKNFSDFPELQNLNKIIWDEVNSRVAKKELKFTPRLIDSYCNSLCNRNFTNPYFEVDDLYHKHFNFNDSTIFDKKFPFTEVQLDILLKSCLYSRKYEQAVEIYHSLNNMPNVYLDLSCVHNFLRNFAFVPMLDFQVPRTLLDRMVKCGRSKGGKMKLTSLSIKLFWRAFQQSNSFDINVVDEMRDKVIPDFHIPVDDHIISEYASLYAHAALSNNPPSSQQLLYACKFLHDNISIISNVSKTQPNPLRIDRGLSKGIIMCRCALDDQANYEALKNGDLKWLVELCEKLKGLQIQLKETFKDNPVFKSALENKKSNESMIFHEKQKEMLRRYRKVIQNHEIHIAKSSMKNLKSVLKNHAMRTVAPNSNELKEHEVLEVS</sequence>
<accession>A0A5E8CAN1</accession>
<gene>
    <name evidence="3" type="ORF">SAPINGB_P006150</name>
</gene>
<name>A0A5E8CAN1_9ASCO</name>
<evidence type="ECO:0008006" key="5">
    <source>
        <dbReference type="Google" id="ProtNLM"/>
    </source>
</evidence>
<keyword evidence="4" id="KW-1185">Reference proteome</keyword>
<dbReference type="GeneID" id="43584964"/>
<comment type="subcellular location">
    <subcellularLocation>
        <location evidence="1">Mitochondrion</location>
    </subcellularLocation>
</comment>
<evidence type="ECO:0000313" key="3">
    <source>
        <dbReference type="EMBL" id="VVT58326.1"/>
    </source>
</evidence>
<dbReference type="Gene3D" id="1.25.40.10">
    <property type="entry name" value="Tetratricopeptide repeat domain"/>
    <property type="match status" value="1"/>
</dbReference>
<evidence type="ECO:0000256" key="2">
    <source>
        <dbReference type="ARBA" id="ARBA00022737"/>
    </source>
</evidence>
<dbReference type="Proteomes" id="UP000398389">
    <property type="component" value="Unassembled WGS sequence"/>
</dbReference>
<dbReference type="AlphaFoldDB" id="A0A5E8CAN1"/>
<dbReference type="RefSeq" id="XP_031856755.1">
    <property type="nucleotide sequence ID" value="XM_032000864.1"/>
</dbReference>
<keyword evidence="2" id="KW-0677">Repeat</keyword>
<organism evidence="3 4">
    <name type="scientific">Magnusiomyces paraingens</name>
    <dbReference type="NCBI Taxonomy" id="2606893"/>
    <lineage>
        <taxon>Eukaryota</taxon>
        <taxon>Fungi</taxon>
        <taxon>Dikarya</taxon>
        <taxon>Ascomycota</taxon>
        <taxon>Saccharomycotina</taxon>
        <taxon>Dipodascomycetes</taxon>
        <taxon>Dipodascales</taxon>
        <taxon>Dipodascaceae</taxon>
        <taxon>Magnusiomyces</taxon>
    </lineage>
</organism>
<dbReference type="InterPro" id="IPR002885">
    <property type="entry name" value="PPR_rpt"/>
</dbReference>
<reference evidence="3 4" key="1">
    <citation type="submission" date="2019-09" db="EMBL/GenBank/DDBJ databases">
        <authorList>
            <person name="Brejova B."/>
        </authorList>
    </citation>
    <scope>NUCLEOTIDE SEQUENCE [LARGE SCALE GENOMIC DNA]</scope>
</reference>
<proteinExistence type="predicted"/>
<evidence type="ECO:0000256" key="1">
    <source>
        <dbReference type="ARBA" id="ARBA00004173"/>
    </source>
</evidence>
<dbReference type="PANTHER" id="PTHR47932">
    <property type="entry name" value="ATPASE EXPRESSION PROTEIN 3"/>
    <property type="match status" value="1"/>
</dbReference>
<evidence type="ECO:0000313" key="4">
    <source>
        <dbReference type="Proteomes" id="UP000398389"/>
    </source>
</evidence>
<dbReference type="EMBL" id="CABVLU010000005">
    <property type="protein sequence ID" value="VVT58326.1"/>
    <property type="molecule type" value="Genomic_DNA"/>
</dbReference>
<dbReference type="PANTHER" id="PTHR47932:SF44">
    <property type="entry name" value="MIOREX COMPLEX COMPONENT 1"/>
    <property type="match status" value="1"/>
</dbReference>
<dbReference type="Pfam" id="PF13041">
    <property type="entry name" value="PPR_2"/>
    <property type="match status" value="1"/>
</dbReference>